<comment type="similarity">
    <text evidence="3">Belongs to the archaeal Rpo11/eukaryotic RPB11/RPC19 RNA polymerase subunit family.</text>
</comment>
<dbReference type="SUPFAM" id="SSF55257">
    <property type="entry name" value="RBP11-like subunits of RNA polymerase"/>
    <property type="match status" value="1"/>
</dbReference>
<organism evidence="5 6">
    <name type="scientific">Oikopleura dioica</name>
    <name type="common">Tunicate</name>
    <dbReference type="NCBI Taxonomy" id="34765"/>
    <lineage>
        <taxon>Eukaryota</taxon>
        <taxon>Metazoa</taxon>
        <taxon>Chordata</taxon>
        <taxon>Tunicata</taxon>
        <taxon>Appendicularia</taxon>
        <taxon>Copelata</taxon>
        <taxon>Oikopleuridae</taxon>
        <taxon>Oikopleura</taxon>
    </lineage>
</organism>
<keyword evidence="2" id="KW-0804">Transcription</keyword>
<dbReference type="InterPro" id="IPR033898">
    <property type="entry name" value="RNAP_AC19"/>
</dbReference>
<dbReference type="EMBL" id="OU015568">
    <property type="protein sequence ID" value="CAG5079713.1"/>
    <property type="molecule type" value="Genomic_DNA"/>
</dbReference>
<keyword evidence="1" id="KW-0240">DNA-directed RNA polymerase</keyword>
<evidence type="ECO:0000256" key="1">
    <source>
        <dbReference type="ARBA" id="ARBA00022478"/>
    </source>
</evidence>
<sequence length="257" mass="29535">MEEVAPPDFREFGNQVIGKWKLFNSTEPIPYYVALGMDKFMANIVTKLDSVMKIELTSEGFVQTSTVTGLAGAFLPASMKTHVVKPIFGGKVENVYNGISKDEEDWLATAFPDRWEIFITHHDVKNENQESMTEHMTMRISTVMDEKSKKEVRQLSIHRLLNDAPSTECTCVTFILHGEDDTLGNSLRYVISTYKEVEACHYTRPHPTEDKIHFRIQTYDDVPALMMLRRGFEDLKHYAETIHDKFEEAERAYGIQS</sequence>
<dbReference type="PANTHER" id="PTHR13946:SF28">
    <property type="entry name" value="DNA-DIRECTED RNA POLYMERASES I AND III SUBUNIT RPAC2"/>
    <property type="match status" value="1"/>
</dbReference>
<dbReference type="InterPro" id="IPR022905">
    <property type="entry name" value="Rpo11-like"/>
</dbReference>
<reference evidence="5 6" key="1">
    <citation type="submission" date="2021-04" db="EMBL/GenBank/DDBJ databases">
        <authorList>
            <person name="Bliznina A."/>
        </authorList>
    </citation>
    <scope>NUCLEOTIDE SEQUENCE [LARGE SCALE GENOMIC DNA]</scope>
</reference>
<evidence type="ECO:0000256" key="2">
    <source>
        <dbReference type="ARBA" id="ARBA00023163"/>
    </source>
</evidence>
<dbReference type="Proteomes" id="UP001158576">
    <property type="component" value="Chromosome PAR"/>
</dbReference>
<name>A0ABN7RMT8_OIKDI</name>
<feature type="domain" description="DNA-directed RNA polymerase RBP11-like dimerisation" evidence="4">
    <location>
        <begin position="171"/>
        <end position="244"/>
    </location>
</feature>
<dbReference type="Pfam" id="PF13656">
    <property type="entry name" value="RNA_pol_L_2"/>
    <property type="match status" value="1"/>
</dbReference>
<keyword evidence="6" id="KW-1185">Reference proteome</keyword>
<dbReference type="InterPro" id="IPR036603">
    <property type="entry name" value="RBP11-like"/>
</dbReference>
<evidence type="ECO:0000259" key="4">
    <source>
        <dbReference type="Pfam" id="PF13656"/>
    </source>
</evidence>
<evidence type="ECO:0000256" key="3">
    <source>
        <dbReference type="ARBA" id="ARBA00025751"/>
    </source>
</evidence>
<dbReference type="PANTHER" id="PTHR13946">
    <property type="entry name" value="DNA-DIRECTED RNA POLYMERASE I,II,III"/>
    <property type="match status" value="1"/>
</dbReference>
<proteinExistence type="inferred from homology"/>
<dbReference type="CDD" id="cd07029">
    <property type="entry name" value="RNAP_I_III_AC19"/>
    <property type="match status" value="1"/>
</dbReference>
<dbReference type="HAMAP" id="MF_00261">
    <property type="entry name" value="RNApol_arch_Rpo11"/>
    <property type="match status" value="1"/>
</dbReference>
<evidence type="ECO:0000313" key="6">
    <source>
        <dbReference type="Proteomes" id="UP001158576"/>
    </source>
</evidence>
<gene>
    <name evidence="5" type="ORF">OKIOD_LOCUS892</name>
</gene>
<dbReference type="InterPro" id="IPR009025">
    <property type="entry name" value="RBP11-like_dimer"/>
</dbReference>
<protein>
    <submittedName>
        <fullName evidence="5">Oidioi.mRNA.OKI2018_I69.PAR.g9334.t1.cds</fullName>
    </submittedName>
</protein>
<dbReference type="Gene3D" id="3.30.1360.10">
    <property type="entry name" value="RNA polymerase, RBP11-like subunit"/>
    <property type="match status" value="1"/>
</dbReference>
<evidence type="ECO:0000313" key="5">
    <source>
        <dbReference type="EMBL" id="CAG5079713.1"/>
    </source>
</evidence>
<accession>A0ABN7RMT8</accession>